<gene>
    <name evidence="2" type="ORF">NCTC11190_00846</name>
</gene>
<dbReference type="EMBL" id="UGVL01000001">
    <property type="protein sequence ID" value="SUE33636.1"/>
    <property type="molecule type" value="Genomic_DNA"/>
</dbReference>
<dbReference type="Proteomes" id="UP000255233">
    <property type="component" value="Unassembled WGS sequence"/>
</dbReference>
<keyword evidence="1" id="KW-0472">Membrane</keyword>
<reference evidence="2 3" key="1">
    <citation type="submission" date="2018-06" db="EMBL/GenBank/DDBJ databases">
        <authorList>
            <consortium name="Pathogen Informatics"/>
            <person name="Doyle S."/>
        </authorList>
    </citation>
    <scope>NUCLEOTIDE SEQUENCE [LARGE SCALE GENOMIC DNA]</scope>
    <source>
        <strain evidence="2 3">NCTC11190</strain>
    </source>
</reference>
<evidence type="ECO:0000313" key="2">
    <source>
        <dbReference type="EMBL" id="SUE33636.1"/>
    </source>
</evidence>
<evidence type="ECO:0000313" key="3">
    <source>
        <dbReference type="Proteomes" id="UP000255233"/>
    </source>
</evidence>
<keyword evidence="1" id="KW-0812">Transmembrane</keyword>
<keyword evidence="1" id="KW-1133">Transmembrane helix</keyword>
<organism evidence="2 3">
    <name type="scientific">Rikenella microfusus</name>
    <dbReference type="NCBI Taxonomy" id="28139"/>
    <lineage>
        <taxon>Bacteria</taxon>
        <taxon>Pseudomonadati</taxon>
        <taxon>Bacteroidota</taxon>
        <taxon>Bacteroidia</taxon>
        <taxon>Bacteroidales</taxon>
        <taxon>Rikenellaceae</taxon>
        <taxon>Rikenella</taxon>
    </lineage>
</organism>
<proteinExistence type="predicted"/>
<name>A0A379MQ85_9BACT</name>
<evidence type="ECO:0000256" key="1">
    <source>
        <dbReference type="SAM" id="Phobius"/>
    </source>
</evidence>
<feature type="transmembrane region" description="Helical" evidence="1">
    <location>
        <begin position="12"/>
        <end position="32"/>
    </location>
</feature>
<dbReference type="RefSeq" id="WP_370447800.1">
    <property type="nucleotide sequence ID" value="NZ_UGVL01000001.1"/>
</dbReference>
<keyword evidence="3" id="KW-1185">Reference proteome</keyword>
<sequence length="73" mass="8269">MNTGYDRQKILRISLLVVALVIVGRLFWLQVIDSDYKDSARNNAMRYMVQYPPAAKFTTATANFSSRAPNPTT</sequence>
<dbReference type="AlphaFoldDB" id="A0A379MQ85"/>
<protein>
    <submittedName>
        <fullName evidence="2">Uncharacterized protein</fullName>
    </submittedName>
</protein>
<accession>A0A379MQ85</accession>